<dbReference type="InterPro" id="IPR000182">
    <property type="entry name" value="GNAT_dom"/>
</dbReference>
<evidence type="ECO:0000259" key="3">
    <source>
        <dbReference type="PROSITE" id="PS51186"/>
    </source>
</evidence>
<evidence type="ECO:0000256" key="2">
    <source>
        <dbReference type="ARBA" id="ARBA00023315"/>
    </source>
</evidence>
<proteinExistence type="predicted"/>
<dbReference type="CDD" id="cd04301">
    <property type="entry name" value="NAT_SF"/>
    <property type="match status" value="1"/>
</dbReference>
<keyword evidence="1" id="KW-0808">Transferase</keyword>
<name>A0ABR8C9Q4_9CYAN</name>
<evidence type="ECO:0000313" key="4">
    <source>
        <dbReference type="EMBL" id="MBD2317493.1"/>
    </source>
</evidence>
<dbReference type="InterPro" id="IPR051556">
    <property type="entry name" value="N-term/lysine_N-AcTrnsfr"/>
</dbReference>
<organism evidence="4 5">
    <name type="scientific">Phormidium tenue FACHB-1050</name>
    <dbReference type="NCBI Taxonomy" id="2692857"/>
    <lineage>
        <taxon>Bacteria</taxon>
        <taxon>Bacillati</taxon>
        <taxon>Cyanobacteriota</taxon>
        <taxon>Cyanophyceae</taxon>
        <taxon>Oscillatoriophycideae</taxon>
        <taxon>Oscillatoriales</taxon>
        <taxon>Oscillatoriaceae</taxon>
        <taxon>Phormidium</taxon>
    </lineage>
</organism>
<dbReference type="PROSITE" id="PS51186">
    <property type="entry name" value="GNAT"/>
    <property type="match status" value="1"/>
</dbReference>
<sequence>MGFVALVGEKAIASAWLRLGSEEDAGFGYIASDIPELAMAVLPEYRGNGVGTTLLKQVLRSAEGLFPAICLSVRSDNPVVNLYQRLGFAKVEGSEVVNRVGGISFNMVYKFIV</sequence>
<dbReference type="Gene3D" id="3.40.630.30">
    <property type="match status" value="1"/>
</dbReference>
<keyword evidence="5" id="KW-1185">Reference proteome</keyword>
<dbReference type="PANTHER" id="PTHR42919:SF8">
    <property type="entry name" value="N-ALPHA-ACETYLTRANSFERASE 50"/>
    <property type="match status" value="1"/>
</dbReference>
<dbReference type="PANTHER" id="PTHR42919">
    <property type="entry name" value="N-ALPHA-ACETYLTRANSFERASE"/>
    <property type="match status" value="1"/>
</dbReference>
<gene>
    <name evidence="4" type="ORF">H6G05_11635</name>
</gene>
<feature type="domain" description="N-acetyltransferase" evidence="3">
    <location>
        <begin position="1"/>
        <end position="112"/>
    </location>
</feature>
<dbReference type="Pfam" id="PF13508">
    <property type="entry name" value="Acetyltransf_7"/>
    <property type="match status" value="1"/>
</dbReference>
<dbReference type="Proteomes" id="UP000618445">
    <property type="component" value="Unassembled WGS sequence"/>
</dbReference>
<dbReference type="InterPro" id="IPR016181">
    <property type="entry name" value="Acyl_CoA_acyltransferase"/>
</dbReference>
<dbReference type="EMBL" id="JACJQY010000016">
    <property type="protein sequence ID" value="MBD2317493.1"/>
    <property type="molecule type" value="Genomic_DNA"/>
</dbReference>
<comment type="caution">
    <text evidence="4">The sequence shown here is derived from an EMBL/GenBank/DDBJ whole genome shotgun (WGS) entry which is preliminary data.</text>
</comment>
<keyword evidence="2" id="KW-0012">Acyltransferase</keyword>
<evidence type="ECO:0000256" key="1">
    <source>
        <dbReference type="ARBA" id="ARBA00022679"/>
    </source>
</evidence>
<evidence type="ECO:0000313" key="5">
    <source>
        <dbReference type="Proteomes" id="UP000618445"/>
    </source>
</evidence>
<reference evidence="4 5" key="1">
    <citation type="journal article" date="2020" name="ISME J.">
        <title>Comparative genomics reveals insights into cyanobacterial evolution and habitat adaptation.</title>
        <authorList>
            <person name="Chen M.Y."/>
            <person name="Teng W.K."/>
            <person name="Zhao L."/>
            <person name="Hu C.X."/>
            <person name="Zhou Y.K."/>
            <person name="Han B.P."/>
            <person name="Song L.R."/>
            <person name="Shu W.S."/>
        </authorList>
    </citation>
    <scope>NUCLEOTIDE SEQUENCE [LARGE SCALE GENOMIC DNA]</scope>
    <source>
        <strain evidence="4 5">FACHB-1050</strain>
    </source>
</reference>
<dbReference type="RefSeq" id="WP_190578335.1">
    <property type="nucleotide sequence ID" value="NZ_CAWPQU010000008.1"/>
</dbReference>
<accession>A0ABR8C9Q4</accession>
<dbReference type="SUPFAM" id="SSF55729">
    <property type="entry name" value="Acyl-CoA N-acyltransferases (Nat)"/>
    <property type="match status" value="1"/>
</dbReference>
<protein>
    <submittedName>
        <fullName evidence="4">GNAT family N-acetyltransferase</fullName>
    </submittedName>
</protein>